<name>A0A5E4PKD8_9COXI</name>
<dbReference type="GO" id="GO:0016301">
    <property type="term" value="F:kinase activity"/>
    <property type="evidence" value="ECO:0007669"/>
    <property type="project" value="UniProtKB-KW"/>
</dbReference>
<feature type="domain" description="Aminoglycoside phosphotransferase" evidence="1">
    <location>
        <begin position="51"/>
        <end position="273"/>
    </location>
</feature>
<dbReference type="InterPro" id="IPR051678">
    <property type="entry name" value="AGP_Transferase"/>
</dbReference>
<proteinExistence type="predicted"/>
<dbReference type="Proteomes" id="UP000324194">
    <property type="component" value="Chromosome 2"/>
</dbReference>
<gene>
    <name evidence="2" type="primary">thrB</name>
    <name evidence="2" type="ORF">AQUSIP_23250</name>
</gene>
<keyword evidence="2" id="KW-0418">Kinase</keyword>
<dbReference type="InterPro" id="IPR011009">
    <property type="entry name" value="Kinase-like_dom_sf"/>
</dbReference>
<dbReference type="OrthoDB" id="9799092at2"/>
<protein>
    <submittedName>
        <fullName evidence="2">Homoserine kinase</fullName>
    </submittedName>
</protein>
<sequence>MSFDPVRFLHADTPVLKLRWERLTAHYDLNAAEAGKLIQGYVPDPIEQIILLSEGCANSNFKITFKSNHPPLVLRLYLRDKSGLINELNIYQFINSRIPMAEMYYHDGRCEIFPYPYAVFEWVEGALMREVIMRGDQQAIQECAYDAGKIVSQLRMMKFDQGGFFQEDFSVRPFGVEEQYIPYVQALLDSSDVRRGLDSELLSRVIAFIEENKGHLPDHQPANLTHADYDPANLLVKQDKGKWKVSAVLDWEFALASTYLLDVGLFLRYSKRLPGYYETSFIQGVECNGSKLPPDWKIGARLMDLLCLLQLLYYNPPQKRPYLNADVVSLIKAMVLE</sequence>
<dbReference type="Gene3D" id="3.90.1200.10">
    <property type="match status" value="1"/>
</dbReference>
<keyword evidence="3" id="KW-1185">Reference proteome</keyword>
<keyword evidence="2" id="KW-0808">Transferase</keyword>
<evidence type="ECO:0000313" key="3">
    <source>
        <dbReference type="Proteomes" id="UP000324194"/>
    </source>
</evidence>
<evidence type="ECO:0000313" key="2">
    <source>
        <dbReference type="EMBL" id="VVC76998.1"/>
    </source>
</evidence>
<dbReference type="InterPro" id="IPR002575">
    <property type="entry name" value="Aminoglycoside_PTrfase"/>
</dbReference>
<dbReference type="PANTHER" id="PTHR21310">
    <property type="entry name" value="AMINOGLYCOSIDE PHOSPHOTRANSFERASE-RELATED-RELATED"/>
    <property type="match status" value="1"/>
</dbReference>
<dbReference type="RefSeq" id="WP_148340404.1">
    <property type="nucleotide sequence ID" value="NZ_LR699120.1"/>
</dbReference>
<dbReference type="AlphaFoldDB" id="A0A5E4PKD8"/>
<dbReference type="KEGG" id="asip:AQUSIP_23250"/>
<dbReference type="Pfam" id="PF01636">
    <property type="entry name" value="APH"/>
    <property type="match status" value="1"/>
</dbReference>
<dbReference type="EMBL" id="LR699120">
    <property type="protein sequence ID" value="VVC76998.1"/>
    <property type="molecule type" value="Genomic_DNA"/>
</dbReference>
<organism evidence="2 3">
    <name type="scientific">Aquicella siphonis</name>
    <dbReference type="NCBI Taxonomy" id="254247"/>
    <lineage>
        <taxon>Bacteria</taxon>
        <taxon>Pseudomonadati</taxon>
        <taxon>Pseudomonadota</taxon>
        <taxon>Gammaproteobacteria</taxon>
        <taxon>Legionellales</taxon>
        <taxon>Coxiellaceae</taxon>
        <taxon>Aquicella</taxon>
    </lineage>
</organism>
<evidence type="ECO:0000259" key="1">
    <source>
        <dbReference type="Pfam" id="PF01636"/>
    </source>
</evidence>
<dbReference type="PANTHER" id="PTHR21310:SF15">
    <property type="entry name" value="AMINOGLYCOSIDE PHOSPHOTRANSFERASE DOMAIN-CONTAINING PROTEIN"/>
    <property type="match status" value="1"/>
</dbReference>
<accession>A0A5E4PKD8</accession>
<reference evidence="2 3" key="1">
    <citation type="submission" date="2019-08" db="EMBL/GenBank/DDBJ databases">
        <authorList>
            <person name="Guy L."/>
        </authorList>
    </citation>
    <scope>NUCLEOTIDE SEQUENCE [LARGE SCALE GENOMIC DNA]</scope>
    <source>
        <strain evidence="2 3">SGT-108</strain>
    </source>
</reference>
<dbReference type="SUPFAM" id="SSF56112">
    <property type="entry name" value="Protein kinase-like (PK-like)"/>
    <property type="match status" value="1"/>
</dbReference>